<dbReference type="EMBL" id="MU267662">
    <property type="protein sequence ID" value="KAH7911974.1"/>
    <property type="molecule type" value="Genomic_DNA"/>
</dbReference>
<evidence type="ECO:0000313" key="2">
    <source>
        <dbReference type="Proteomes" id="UP000790377"/>
    </source>
</evidence>
<protein>
    <submittedName>
        <fullName evidence="1">Uncharacterized protein</fullName>
    </submittedName>
</protein>
<sequence>MLIRVKWGRETLYFPLPPPETKLGKLRHDLAEYTHLPPQSFKLVHAGAVMKDDNAPLSAYHIRENSSIALIGGYAQPAAQPPQRQQQKPKQPQTEQSTISAIHAEVERVRTTLVPPVEEFLRALFQPPEEVPTITSSAPAPTPSSGHTATAPPYPPPYPTPQPSAATPFEHTRLSELLLQSLLRLDAFHFSNSDWPDARAERKAAVREVQGVLDRLDGAWAAKAR</sequence>
<evidence type="ECO:0000313" key="1">
    <source>
        <dbReference type="EMBL" id="KAH7911974.1"/>
    </source>
</evidence>
<accession>A0ACB8AGF7</accession>
<name>A0ACB8AGF7_9AGAM</name>
<dbReference type="Proteomes" id="UP000790377">
    <property type="component" value="Unassembled WGS sequence"/>
</dbReference>
<proteinExistence type="predicted"/>
<keyword evidence="2" id="KW-1185">Reference proteome</keyword>
<organism evidence="1 2">
    <name type="scientific">Hygrophoropsis aurantiaca</name>
    <dbReference type="NCBI Taxonomy" id="72124"/>
    <lineage>
        <taxon>Eukaryota</taxon>
        <taxon>Fungi</taxon>
        <taxon>Dikarya</taxon>
        <taxon>Basidiomycota</taxon>
        <taxon>Agaricomycotina</taxon>
        <taxon>Agaricomycetes</taxon>
        <taxon>Agaricomycetidae</taxon>
        <taxon>Boletales</taxon>
        <taxon>Coniophorineae</taxon>
        <taxon>Hygrophoropsidaceae</taxon>
        <taxon>Hygrophoropsis</taxon>
    </lineage>
</organism>
<comment type="caution">
    <text evidence="1">The sequence shown here is derived from an EMBL/GenBank/DDBJ whole genome shotgun (WGS) entry which is preliminary data.</text>
</comment>
<reference evidence="1" key="1">
    <citation type="journal article" date="2021" name="New Phytol.">
        <title>Evolutionary innovations through gain and loss of genes in the ectomycorrhizal Boletales.</title>
        <authorList>
            <person name="Wu G."/>
            <person name="Miyauchi S."/>
            <person name="Morin E."/>
            <person name="Kuo A."/>
            <person name="Drula E."/>
            <person name="Varga T."/>
            <person name="Kohler A."/>
            <person name="Feng B."/>
            <person name="Cao Y."/>
            <person name="Lipzen A."/>
            <person name="Daum C."/>
            <person name="Hundley H."/>
            <person name="Pangilinan J."/>
            <person name="Johnson J."/>
            <person name="Barry K."/>
            <person name="LaButti K."/>
            <person name="Ng V."/>
            <person name="Ahrendt S."/>
            <person name="Min B."/>
            <person name="Choi I.G."/>
            <person name="Park H."/>
            <person name="Plett J.M."/>
            <person name="Magnuson J."/>
            <person name="Spatafora J.W."/>
            <person name="Nagy L.G."/>
            <person name="Henrissat B."/>
            <person name="Grigoriev I.V."/>
            <person name="Yang Z.L."/>
            <person name="Xu J."/>
            <person name="Martin F.M."/>
        </authorList>
    </citation>
    <scope>NUCLEOTIDE SEQUENCE</scope>
    <source>
        <strain evidence="1">ATCC 28755</strain>
    </source>
</reference>
<gene>
    <name evidence="1" type="ORF">BJ138DRAFT_849271</name>
</gene>